<name>A0AAV3Q8M8_LITER</name>
<gene>
    <name evidence="1" type="ORF">LIER_39035</name>
</gene>
<accession>A0AAV3Q8M8</accession>
<evidence type="ECO:0000313" key="2">
    <source>
        <dbReference type="Proteomes" id="UP001454036"/>
    </source>
</evidence>
<proteinExistence type="predicted"/>
<comment type="caution">
    <text evidence="1">The sequence shown here is derived from an EMBL/GenBank/DDBJ whole genome shotgun (WGS) entry which is preliminary data.</text>
</comment>
<dbReference type="AlphaFoldDB" id="A0AAV3Q8M8"/>
<dbReference type="Proteomes" id="UP001454036">
    <property type="component" value="Unassembled WGS sequence"/>
</dbReference>
<keyword evidence="2" id="KW-1185">Reference proteome</keyword>
<reference evidence="1 2" key="1">
    <citation type="submission" date="2024-01" db="EMBL/GenBank/DDBJ databases">
        <title>The complete chloroplast genome sequence of Lithospermum erythrorhizon: insights into the phylogenetic relationship among Boraginaceae species and the maternal lineages of purple gromwells.</title>
        <authorList>
            <person name="Okada T."/>
            <person name="Watanabe K."/>
        </authorList>
    </citation>
    <scope>NUCLEOTIDE SEQUENCE [LARGE SCALE GENOMIC DNA]</scope>
</reference>
<dbReference type="EMBL" id="BAABME010020439">
    <property type="protein sequence ID" value="GAA0160409.1"/>
    <property type="molecule type" value="Genomic_DNA"/>
</dbReference>
<evidence type="ECO:0000313" key="1">
    <source>
        <dbReference type="EMBL" id="GAA0160409.1"/>
    </source>
</evidence>
<protein>
    <recommendedName>
        <fullName evidence="3">Maturase K</fullName>
    </recommendedName>
</protein>
<sequence>MNLESLHSGIKSISDHFVFKVGTVTLINIWKDHWIPGFRPHDLEPFHSSAKSDRRPIFVSELLLNNTSCNVQLLSYLFPPIIVKEILKIRPSDEEDHKVWPKKNFSTKDLYLKLSANSPCNTILPSTYQSIPDLTWNKLWKSPFPQKIKIFL</sequence>
<organism evidence="1 2">
    <name type="scientific">Lithospermum erythrorhizon</name>
    <name type="common">Purple gromwell</name>
    <name type="synonym">Lithospermum officinale var. erythrorhizon</name>
    <dbReference type="NCBI Taxonomy" id="34254"/>
    <lineage>
        <taxon>Eukaryota</taxon>
        <taxon>Viridiplantae</taxon>
        <taxon>Streptophyta</taxon>
        <taxon>Embryophyta</taxon>
        <taxon>Tracheophyta</taxon>
        <taxon>Spermatophyta</taxon>
        <taxon>Magnoliopsida</taxon>
        <taxon>eudicotyledons</taxon>
        <taxon>Gunneridae</taxon>
        <taxon>Pentapetalae</taxon>
        <taxon>asterids</taxon>
        <taxon>lamiids</taxon>
        <taxon>Boraginales</taxon>
        <taxon>Boraginaceae</taxon>
        <taxon>Boraginoideae</taxon>
        <taxon>Lithospermeae</taxon>
        <taxon>Lithospermum</taxon>
    </lineage>
</organism>
<evidence type="ECO:0008006" key="3">
    <source>
        <dbReference type="Google" id="ProtNLM"/>
    </source>
</evidence>